<comment type="caution">
    <text evidence="2">The sequence shown here is derived from an EMBL/GenBank/DDBJ whole genome shotgun (WGS) entry which is preliminary data.</text>
</comment>
<dbReference type="Proteomes" id="UP000557193">
    <property type="component" value="Unassembled WGS sequence"/>
</dbReference>
<dbReference type="RefSeq" id="WP_184685296.1">
    <property type="nucleotide sequence ID" value="NZ_JACHLL010000007.1"/>
</dbReference>
<accession>A0A7X0BUN5</accession>
<evidence type="ECO:0000256" key="1">
    <source>
        <dbReference type="SAM" id="SignalP"/>
    </source>
</evidence>
<organism evidence="2 3">
    <name type="scientific">Pseudomonas fluvialis</name>
    <dbReference type="NCBI Taxonomy" id="1793966"/>
    <lineage>
        <taxon>Bacteria</taxon>
        <taxon>Pseudomonadati</taxon>
        <taxon>Pseudomonadota</taxon>
        <taxon>Gammaproteobacteria</taxon>
        <taxon>Pseudomonadales</taxon>
        <taxon>Pseudomonadaceae</taxon>
        <taxon>Pseudomonas</taxon>
    </lineage>
</organism>
<evidence type="ECO:0000313" key="2">
    <source>
        <dbReference type="EMBL" id="MBB6343227.1"/>
    </source>
</evidence>
<feature type="signal peptide" evidence="1">
    <location>
        <begin position="1"/>
        <end position="18"/>
    </location>
</feature>
<proteinExistence type="predicted"/>
<name>A0A7X0BUN5_9PSED</name>
<keyword evidence="3" id="KW-1185">Reference proteome</keyword>
<dbReference type="AlphaFoldDB" id="A0A7X0BUN5"/>
<protein>
    <submittedName>
        <fullName evidence="2">Uncharacterized protein</fullName>
    </submittedName>
</protein>
<evidence type="ECO:0000313" key="3">
    <source>
        <dbReference type="Proteomes" id="UP000557193"/>
    </source>
</evidence>
<keyword evidence="1" id="KW-0732">Signal</keyword>
<dbReference type="EMBL" id="JACHLL010000007">
    <property type="protein sequence ID" value="MBB6343227.1"/>
    <property type="molecule type" value="Genomic_DNA"/>
</dbReference>
<gene>
    <name evidence="2" type="ORF">HNP49_003425</name>
</gene>
<reference evidence="2 3" key="1">
    <citation type="submission" date="2020-08" db="EMBL/GenBank/DDBJ databases">
        <title>Functional genomics of gut bacteria from endangered species of beetles.</title>
        <authorList>
            <person name="Carlos-Shanley C."/>
        </authorList>
    </citation>
    <scope>NUCLEOTIDE SEQUENCE [LARGE SCALE GENOMIC DNA]</scope>
    <source>
        <strain evidence="2 3">S00202</strain>
    </source>
</reference>
<sequence length="103" mass="11253">MKRRIFLSGALVAGGALAGHLATKRLYLGAAPASSPADFAEAMAGVRLQYVSHELLLDLYARAVSEDDRNRVVREVVNHNRNLFVANAYDRQHGNPGFYRVAG</sequence>
<feature type="chain" id="PRO_5031574051" evidence="1">
    <location>
        <begin position="19"/>
        <end position="103"/>
    </location>
</feature>